<evidence type="ECO:0000313" key="3">
    <source>
        <dbReference type="EMBL" id="EYU23503.1"/>
    </source>
</evidence>
<feature type="domain" description="C2H2-type" evidence="1">
    <location>
        <begin position="203"/>
        <end position="227"/>
    </location>
</feature>
<name>A0A022Q8H7_ERYGU</name>
<feature type="domain" description="U1-type" evidence="2">
    <location>
        <begin position="151"/>
        <end position="185"/>
    </location>
</feature>
<dbReference type="Proteomes" id="UP000030748">
    <property type="component" value="Unassembled WGS sequence"/>
</dbReference>
<dbReference type="GO" id="GO:0008270">
    <property type="term" value="F:zinc ion binding"/>
    <property type="evidence" value="ECO:0007669"/>
    <property type="project" value="InterPro"/>
</dbReference>
<dbReference type="InterPro" id="IPR036236">
    <property type="entry name" value="Znf_C2H2_sf"/>
</dbReference>
<gene>
    <name evidence="3" type="ORF">MIMGU_mgv1a019278mg</name>
</gene>
<feature type="domain" description="C2H2-type" evidence="1">
    <location>
        <begin position="154"/>
        <end position="178"/>
    </location>
</feature>
<evidence type="ECO:0000259" key="1">
    <source>
        <dbReference type="SMART" id="SM00355"/>
    </source>
</evidence>
<sequence length="236" mass="27213">MCAEEKFLFFEEREKGSGEMMMMVSGLELALQRELANRKKILAKTPPPKAILIPKTDTETQRPIYFPGQIIPTKPRSSLKRKQIDIQELLNPPPAYSNNSSKAVNKSPRNLFCELCQVSCSSGTTMQDHLRGRPHKAKLVWMQLKTRNCTVKQPRCNVCQIFCSDRDTMEMHLKGRKHKAKLHELEECRRNGTGGIVAKKKPVFCELCHVSCMNEDCFEMHLRGKQHATRQEMKRR</sequence>
<dbReference type="PANTHER" id="PTHR47487">
    <property type="entry name" value="OS06G0651300 PROTEIN-RELATED"/>
    <property type="match status" value="1"/>
</dbReference>
<dbReference type="PANTHER" id="PTHR47487:SF8">
    <property type="entry name" value="OS08G0270900 PROTEIN"/>
    <property type="match status" value="1"/>
</dbReference>
<feature type="domain" description="C2H2-type" evidence="1">
    <location>
        <begin position="111"/>
        <end position="135"/>
    </location>
</feature>
<evidence type="ECO:0000313" key="4">
    <source>
        <dbReference type="Proteomes" id="UP000030748"/>
    </source>
</evidence>
<keyword evidence="4" id="KW-1185">Reference proteome</keyword>
<organism evidence="3 4">
    <name type="scientific">Erythranthe guttata</name>
    <name type="common">Yellow monkey flower</name>
    <name type="synonym">Mimulus guttatus</name>
    <dbReference type="NCBI Taxonomy" id="4155"/>
    <lineage>
        <taxon>Eukaryota</taxon>
        <taxon>Viridiplantae</taxon>
        <taxon>Streptophyta</taxon>
        <taxon>Embryophyta</taxon>
        <taxon>Tracheophyta</taxon>
        <taxon>Spermatophyta</taxon>
        <taxon>Magnoliopsida</taxon>
        <taxon>eudicotyledons</taxon>
        <taxon>Gunneridae</taxon>
        <taxon>Pentapetalae</taxon>
        <taxon>asterids</taxon>
        <taxon>lamiids</taxon>
        <taxon>Lamiales</taxon>
        <taxon>Phrymaceae</taxon>
        <taxon>Erythranthe</taxon>
    </lineage>
</organism>
<dbReference type="InterPro" id="IPR013087">
    <property type="entry name" value="Znf_C2H2_type"/>
</dbReference>
<accession>A0A022Q8H7</accession>
<dbReference type="SMART" id="SM00355">
    <property type="entry name" value="ZnF_C2H2"/>
    <property type="match status" value="3"/>
</dbReference>
<feature type="non-terminal residue" evidence="3">
    <location>
        <position position="236"/>
    </location>
</feature>
<dbReference type="Gene3D" id="3.30.160.60">
    <property type="entry name" value="Classic Zinc Finger"/>
    <property type="match status" value="3"/>
</dbReference>
<dbReference type="GO" id="GO:0003676">
    <property type="term" value="F:nucleic acid binding"/>
    <property type="evidence" value="ECO:0007669"/>
    <property type="project" value="InterPro"/>
</dbReference>
<dbReference type="SMART" id="SM00451">
    <property type="entry name" value="ZnF_U1"/>
    <property type="match status" value="3"/>
</dbReference>
<reference evidence="3 4" key="1">
    <citation type="journal article" date="2013" name="Proc. Natl. Acad. Sci. U.S.A.">
        <title>Fine-scale variation in meiotic recombination in Mimulus inferred from population shotgun sequencing.</title>
        <authorList>
            <person name="Hellsten U."/>
            <person name="Wright K.M."/>
            <person name="Jenkins J."/>
            <person name="Shu S."/>
            <person name="Yuan Y."/>
            <person name="Wessler S.R."/>
            <person name="Schmutz J."/>
            <person name="Willis J.H."/>
            <person name="Rokhsar D.S."/>
        </authorList>
    </citation>
    <scope>NUCLEOTIDE SEQUENCE [LARGE SCALE GENOMIC DNA]</scope>
    <source>
        <strain evidence="4">cv. DUN x IM62</strain>
    </source>
</reference>
<feature type="domain" description="U1-type" evidence="2">
    <location>
        <begin position="200"/>
        <end position="234"/>
    </location>
</feature>
<evidence type="ECO:0008006" key="5">
    <source>
        <dbReference type="Google" id="ProtNLM"/>
    </source>
</evidence>
<proteinExistence type="predicted"/>
<dbReference type="Pfam" id="PF12874">
    <property type="entry name" value="zf-met"/>
    <property type="match status" value="3"/>
</dbReference>
<dbReference type="SUPFAM" id="SSF57667">
    <property type="entry name" value="beta-beta-alpha zinc fingers"/>
    <property type="match status" value="3"/>
</dbReference>
<protein>
    <recommendedName>
        <fullName evidence="5">C2H2-type domain-containing protein</fullName>
    </recommendedName>
</protein>
<evidence type="ECO:0000259" key="2">
    <source>
        <dbReference type="SMART" id="SM00451"/>
    </source>
</evidence>
<dbReference type="InterPro" id="IPR003604">
    <property type="entry name" value="Matrin/U1-like-C_Znf_C2H2"/>
</dbReference>
<dbReference type="AlphaFoldDB" id="A0A022Q8H7"/>
<dbReference type="EMBL" id="KI632161">
    <property type="protein sequence ID" value="EYU23503.1"/>
    <property type="molecule type" value="Genomic_DNA"/>
</dbReference>
<feature type="domain" description="U1-type" evidence="2">
    <location>
        <begin position="108"/>
        <end position="142"/>
    </location>
</feature>